<feature type="transmembrane region" description="Helical" evidence="1">
    <location>
        <begin position="12"/>
        <end position="31"/>
    </location>
</feature>
<protein>
    <submittedName>
        <fullName evidence="2">Uncharacterized protein</fullName>
    </submittedName>
</protein>
<proteinExistence type="predicted"/>
<feature type="transmembrane region" description="Helical" evidence="1">
    <location>
        <begin position="37"/>
        <end position="54"/>
    </location>
</feature>
<keyword evidence="1" id="KW-0812">Transmembrane</keyword>
<evidence type="ECO:0000313" key="3">
    <source>
        <dbReference type="Proteomes" id="UP000215595"/>
    </source>
</evidence>
<name>A0A258FE59_9CAUL</name>
<keyword evidence="1" id="KW-1133">Transmembrane helix</keyword>
<dbReference type="AlphaFoldDB" id="A0A258FE59"/>
<dbReference type="EMBL" id="NCEB01000046">
    <property type="protein sequence ID" value="OYX30338.1"/>
    <property type="molecule type" value="Genomic_DNA"/>
</dbReference>
<organism evidence="2 3">
    <name type="scientific">Brevundimonas subvibrioides</name>
    <dbReference type="NCBI Taxonomy" id="74313"/>
    <lineage>
        <taxon>Bacteria</taxon>
        <taxon>Pseudomonadati</taxon>
        <taxon>Pseudomonadota</taxon>
        <taxon>Alphaproteobacteria</taxon>
        <taxon>Caulobacterales</taxon>
        <taxon>Caulobacteraceae</taxon>
        <taxon>Brevundimonas</taxon>
    </lineage>
</organism>
<gene>
    <name evidence="2" type="ORF">B7Z01_14535</name>
</gene>
<reference evidence="2 3" key="1">
    <citation type="submission" date="2017-03" db="EMBL/GenBank/DDBJ databases">
        <title>Lifting the veil on microbial sulfur biogeochemistry in mining wastewaters.</title>
        <authorList>
            <person name="Kantor R.S."/>
            <person name="Colenbrander Nelson T."/>
            <person name="Marshall S."/>
            <person name="Bennett D."/>
            <person name="Apte S."/>
            <person name="Camacho D."/>
            <person name="Thomas B.C."/>
            <person name="Warren L.A."/>
            <person name="Banfield J.F."/>
        </authorList>
    </citation>
    <scope>NUCLEOTIDE SEQUENCE [LARGE SCALE GENOMIC DNA]</scope>
    <source>
        <strain evidence="2">32-69-9</strain>
    </source>
</reference>
<sequence>MIILPDDGEPTPKWVAGVVAIVGLLLMFVTLFFQASWQSGVFGLAFIGFAVWLMRDRRKR</sequence>
<keyword evidence="1" id="KW-0472">Membrane</keyword>
<evidence type="ECO:0000313" key="2">
    <source>
        <dbReference type="EMBL" id="OYX30338.1"/>
    </source>
</evidence>
<dbReference type="Proteomes" id="UP000215595">
    <property type="component" value="Unassembled WGS sequence"/>
</dbReference>
<accession>A0A258FE59</accession>
<evidence type="ECO:0000256" key="1">
    <source>
        <dbReference type="SAM" id="Phobius"/>
    </source>
</evidence>
<comment type="caution">
    <text evidence="2">The sequence shown here is derived from an EMBL/GenBank/DDBJ whole genome shotgun (WGS) entry which is preliminary data.</text>
</comment>